<dbReference type="PROSITE" id="PS01125">
    <property type="entry name" value="ROK"/>
    <property type="match status" value="1"/>
</dbReference>
<dbReference type="SUPFAM" id="SSF46785">
    <property type="entry name" value="Winged helix' DNA-binding domain"/>
    <property type="match status" value="1"/>
</dbReference>
<name>A0A9W5LIJ4_9BACI</name>
<dbReference type="CDD" id="cd24076">
    <property type="entry name" value="ASKHA_ATPase_ROK_BsXylR-like"/>
    <property type="match status" value="1"/>
</dbReference>
<accession>A0A9W5LIJ4</accession>
<dbReference type="PANTHER" id="PTHR18964:SF149">
    <property type="entry name" value="BIFUNCTIONAL UDP-N-ACETYLGLUCOSAMINE 2-EPIMERASE_N-ACETYLMANNOSAMINE KINASE"/>
    <property type="match status" value="1"/>
</dbReference>
<dbReference type="EMBL" id="AMXN01000003">
    <property type="protein sequence ID" value="ELS61420.1"/>
    <property type="molecule type" value="Genomic_DNA"/>
</dbReference>
<dbReference type="InterPro" id="IPR049874">
    <property type="entry name" value="ROK_cs"/>
</dbReference>
<evidence type="ECO:0000313" key="4">
    <source>
        <dbReference type="EMBL" id="ELS61420.1"/>
    </source>
</evidence>
<dbReference type="InterPro" id="IPR036388">
    <property type="entry name" value="WH-like_DNA-bd_sf"/>
</dbReference>
<dbReference type="Gene3D" id="3.30.420.40">
    <property type="match status" value="2"/>
</dbReference>
<comment type="caution">
    <text evidence="4">The sequence shown here is derived from an EMBL/GenBank/DDBJ whole genome shotgun (WGS) entry which is preliminary data.</text>
</comment>
<evidence type="ECO:0000256" key="2">
    <source>
        <dbReference type="ARBA" id="ARBA00006479"/>
    </source>
</evidence>
<dbReference type="InterPro" id="IPR043129">
    <property type="entry name" value="ATPase_NBD"/>
</dbReference>
<dbReference type="PANTHER" id="PTHR18964">
    <property type="entry name" value="ROK (REPRESSOR, ORF, KINASE) FAMILY"/>
    <property type="match status" value="1"/>
</dbReference>
<dbReference type="SUPFAM" id="SSF53067">
    <property type="entry name" value="Actin-like ATPase domain"/>
    <property type="match status" value="1"/>
</dbReference>
<dbReference type="GO" id="GO:0042732">
    <property type="term" value="P:D-xylose metabolic process"/>
    <property type="evidence" value="ECO:0007669"/>
    <property type="project" value="UniProtKB-KW"/>
</dbReference>
<keyword evidence="5" id="KW-1185">Reference proteome</keyword>
<comment type="similarity">
    <text evidence="2">Belongs to the ROK (NagC/XylR) family.</text>
</comment>
<keyword evidence="3" id="KW-0859">Xylose metabolism</keyword>
<evidence type="ECO:0000313" key="5">
    <source>
        <dbReference type="Proteomes" id="UP000011182"/>
    </source>
</evidence>
<organism evidence="4 5">
    <name type="scientific">Bacillus inaquosorum KCTC 13429</name>
    <dbReference type="NCBI Taxonomy" id="1236548"/>
    <lineage>
        <taxon>Bacteria</taxon>
        <taxon>Bacillati</taxon>
        <taxon>Bacillota</taxon>
        <taxon>Bacilli</taxon>
        <taxon>Bacillales</taxon>
        <taxon>Bacillaceae</taxon>
        <taxon>Bacillus</taxon>
    </lineage>
</organism>
<proteinExistence type="inferred from homology"/>
<gene>
    <name evidence="4" type="ORF">BSI_17910</name>
</gene>
<dbReference type="Pfam" id="PF13412">
    <property type="entry name" value="HTH_24"/>
    <property type="match status" value="1"/>
</dbReference>
<dbReference type="Gene3D" id="1.10.10.10">
    <property type="entry name" value="Winged helix-like DNA-binding domain superfamily/Winged helix DNA-binding domain"/>
    <property type="match status" value="1"/>
</dbReference>
<protein>
    <submittedName>
        <fullName evidence="4">Negative transcriptional regulator</fullName>
    </submittedName>
</protein>
<dbReference type="InterPro" id="IPR036390">
    <property type="entry name" value="WH_DNA-bd_sf"/>
</dbReference>
<comment type="function">
    <text evidence="1">Transcriptional repressor of xylose-utilizing enzymes.</text>
</comment>
<evidence type="ECO:0000256" key="3">
    <source>
        <dbReference type="ARBA" id="ARBA00022629"/>
    </source>
</evidence>
<dbReference type="Proteomes" id="UP000011182">
    <property type="component" value="Unassembled WGS sequence"/>
</dbReference>
<reference evidence="4 5" key="1">
    <citation type="journal article" date="2014" name="Syst. Appl. Microbiol.">
        <title>Genomic insights into the taxonomic status of the three subspecies of Bacillus subtilis.</title>
        <authorList>
            <person name="Yi H."/>
            <person name="Chun J."/>
            <person name="Cha C.J."/>
        </authorList>
    </citation>
    <scope>NUCLEOTIDE SEQUENCE [LARGE SCALE GENOMIC DNA]</scope>
    <source>
        <strain evidence="4 5">KCTC 13429</strain>
    </source>
</reference>
<dbReference type="Pfam" id="PF00480">
    <property type="entry name" value="ROK"/>
    <property type="match status" value="1"/>
</dbReference>
<keyword evidence="3" id="KW-0119">Carbohydrate metabolism</keyword>
<dbReference type="InterPro" id="IPR000600">
    <property type="entry name" value="ROK"/>
</dbReference>
<sequence>MDEVDIADQTFVKKVNQKLLLKEILKNSPISRAKLSEKTGLNKSTVSSQVNTLMKENLVFEIGQGQSSGGRRPVMLVFNKKAGYSVGIDVGVDYINGILTDLEGSIVLDQHHHLECNSPEITKDILIDMIHHFITHIPESPYGLIGIGICVPGLIDENQKIVFTPNSNWRNIDLKPFIQEKFNVPVFIENEANAGAYGEKVFGAAKNHDNIIYASINTGIGIGIIINNHLYRGVSGFSGEMGHMTIDFNGPKCSCGNRGCWELYASEKALLTSLQTKEKKVSTQDIIELAHLNDIGTLNALQNFGFYLGIGLTNILNTFNPQAIILRNSIIESHPMVLNSIKSEVSARVYSQLGSSYELLPSFLGKNAPALGMSSIVIDHFLEMATM</sequence>
<evidence type="ECO:0000256" key="1">
    <source>
        <dbReference type="ARBA" id="ARBA00002486"/>
    </source>
</evidence>
<dbReference type="AlphaFoldDB" id="A0A9W5LIJ4"/>